<keyword evidence="2" id="KW-1185">Reference proteome</keyword>
<geneLocation type="plasmid" evidence="1 2">
    <name>pSID</name>
</geneLocation>
<gene>
    <name evidence="1" type="ORF">INP59_27285</name>
</gene>
<keyword evidence="1" id="KW-0614">Plasmid</keyword>
<dbReference type="GO" id="GO:0003677">
    <property type="term" value="F:DNA binding"/>
    <property type="evidence" value="ECO:0007669"/>
    <property type="project" value="InterPro"/>
</dbReference>
<sequence length="142" mass="15003">MTAAEVATRVDRLFQLAHEFGQSERSAQSVAAAVSADLGTEITADDIIALRSGTHPGAGDDLLAAIAREFSAPENYLIDLPGTANYDLQFRALIAARDAKLNGICFRGGDGAQSSLESLVTELEALVDEHRRGSITSDGTRV</sequence>
<dbReference type="Gene3D" id="1.10.260.40">
    <property type="entry name" value="lambda repressor-like DNA-binding domains"/>
    <property type="match status" value="1"/>
</dbReference>
<dbReference type="Proteomes" id="UP000593818">
    <property type="component" value="Plasmid pSID"/>
</dbReference>
<organism evidence="1 2">
    <name type="scientific">Rhodococcus pyridinivorans</name>
    <dbReference type="NCBI Taxonomy" id="103816"/>
    <lineage>
        <taxon>Bacteria</taxon>
        <taxon>Bacillati</taxon>
        <taxon>Actinomycetota</taxon>
        <taxon>Actinomycetes</taxon>
        <taxon>Mycobacteriales</taxon>
        <taxon>Nocardiaceae</taxon>
        <taxon>Rhodococcus</taxon>
    </lineage>
</organism>
<proteinExistence type="predicted"/>
<name>A0A7M2XXW1_9NOCA</name>
<dbReference type="InterPro" id="IPR010982">
    <property type="entry name" value="Lambda_DNA-bd_dom_sf"/>
</dbReference>
<dbReference type="AlphaFoldDB" id="A0A7M2XXW1"/>
<reference evidence="1 2" key="1">
    <citation type="submission" date="2020-10" db="EMBL/GenBank/DDBJ databases">
        <title>Whole genome sequence of oil-degrading bacteria Rhodococcus pyridinivorans strain 5Ap.</title>
        <authorList>
            <person name="Akhremchuk A.E."/>
            <person name="Valentovich L.N."/>
            <person name="Charniauskaya M.I."/>
            <person name="Bukliarevich H.A."/>
            <person name="Titok M.A."/>
        </authorList>
    </citation>
    <scope>NUCLEOTIDE SEQUENCE [LARGE SCALE GENOMIC DNA]</scope>
    <source>
        <strain evidence="1 2">5Ap</strain>
        <plasmid evidence="1 2">pSID</plasmid>
    </source>
</reference>
<dbReference type="RefSeq" id="WP_169690397.1">
    <property type="nucleotide sequence ID" value="NZ_CP063453.1"/>
</dbReference>
<evidence type="ECO:0000313" key="2">
    <source>
        <dbReference type="Proteomes" id="UP000593818"/>
    </source>
</evidence>
<dbReference type="EMBL" id="CP063453">
    <property type="protein sequence ID" value="QOW01862.1"/>
    <property type="molecule type" value="Genomic_DNA"/>
</dbReference>
<accession>A0A7M2XXW1</accession>
<evidence type="ECO:0000313" key="1">
    <source>
        <dbReference type="EMBL" id="QOW01862.1"/>
    </source>
</evidence>
<protein>
    <submittedName>
        <fullName evidence="1">Uncharacterized protein</fullName>
    </submittedName>
</protein>